<dbReference type="SUPFAM" id="SSF52540">
    <property type="entry name" value="P-loop containing nucleoside triphosphate hydrolases"/>
    <property type="match status" value="1"/>
</dbReference>
<evidence type="ECO:0000313" key="5">
    <source>
        <dbReference type="EMBL" id="MBB6170298.1"/>
    </source>
</evidence>
<name>A0A7X0D3K5_9ACTN</name>
<dbReference type="InterPro" id="IPR051782">
    <property type="entry name" value="ABC_Transporter_VariousFunc"/>
</dbReference>
<gene>
    <name evidence="5" type="ORF">HNR23_000358</name>
</gene>
<organism evidence="5 6">
    <name type="scientific">Nocardiopsis mwathae</name>
    <dbReference type="NCBI Taxonomy" id="1472723"/>
    <lineage>
        <taxon>Bacteria</taxon>
        <taxon>Bacillati</taxon>
        <taxon>Actinomycetota</taxon>
        <taxon>Actinomycetes</taxon>
        <taxon>Streptosporangiales</taxon>
        <taxon>Nocardiopsidaceae</taxon>
        <taxon>Nocardiopsis</taxon>
    </lineage>
</organism>
<protein>
    <submittedName>
        <fullName evidence="5">ABC-2 type transport system ATP-binding protein</fullName>
    </submittedName>
</protein>
<dbReference type="Proteomes" id="UP000546642">
    <property type="component" value="Unassembled WGS sequence"/>
</dbReference>
<feature type="domain" description="ABC transporter" evidence="4">
    <location>
        <begin position="9"/>
        <end position="220"/>
    </location>
</feature>
<dbReference type="CDD" id="cd03230">
    <property type="entry name" value="ABC_DR_subfamily_A"/>
    <property type="match status" value="1"/>
</dbReference>
<evidence type="ECO:0000256" key="2">
    <source>
        <dbReference type="ARBA" id="ARBA00022741"/>
    </source>
</evidence>
<evidence type="ECO:0000256" key="3">
    <source>
        <dbReference type="ARBA" id="ARBA00022840"/>
    </source>
</evidence>
<dbReference type="InterPro" id="IPR003439">
    <property type="entry name" value="ABC_transporter-like_ATP-bd"/>
</dbReference>
<dbReference type="InterPro" id="IPR027417">
    <property type="entry name" value="P-loop_NTPase"/>
</dbReference>
<comment type="caution">
    <text evidence="5">The sequence shown here is derived from an EMBL/GenBank/DDBJ whole genome shotgun (WGS) entry which is preliminary data.</text>
</comment>
<dbReference type="GO" id="GO:0016887">
    <property type="term" value="F:ATP hydrolysis activity"/>
    <property type="evidence" value="ECO:0007669"/>
    <property type="project" value="InterPro"/>
</dbReference>
<proteinExistence type="predicted"/>
<sequence length="223" mass="24260">MDADRSFALQLNGLCKQFSDRLVVDHADLRVPDRCVFGVVGPEGAGKTTLWSMSVGLLPPDEGDVRIFGVDMWAEPARAKAVLGTLPDEPTIPDHWTGRDWLTSVAMWNGLDPVKLAVRAERLLGLWDLTEAETTLVREYSTGMRKKMGLVVALLPEPRLLLLDDPFAGVDAESAELMREMLRDFVDGGGTAVLSTDTDEVAEEACDDAVAITDGRLVPVPCP</sequence>
<reference evidence="5 6" key="1">
    <citation type="submission" date="2020-08" db="EMBL/GenBank/DDBJ databases">
        <title>Sequencing the genomes of 1000 actinobacteria strains.</title>
        <authorList>
            <person name="Klenk H.-P."/>
        </authorList>
    </citation>
    <scope>NUCLEOTIDE SEQUENCE [LARGE SCALE GENOMIC DNA]</scope>
    <source>
        <strain evidence="5 6">DSM 46659</strain>
    </source>
</reference>
<dbReference type="PROSITE" id="PS50893">
    <property type="entry name" value="ABC_TRANSPORTER_2"/>
    <property type="match status" value="1"/>
</dbReference>
<dbReference type="AlphaFoldDB" id="A0A7X0D3K5"/>
<dbReference type="Pfam" id="PF00005">
    <property type="entry name" value="ABC_tran"/>
    <property type="match status" value="1"/>
</dbReference>
<accession>A0A7X0D3K5</accession>
<evidence type="ECO:0000313" key="6">
    <source>
        <dbReference type="Proteomes" id="UP000546642"/>
    </source>
</evidence>
<keyword evidence="2" id="KW-0547">Nucleotide-binding</keyword>
<keyword evidence="6" id="KW-1185">Reference proteome</keyword>
<keyword evidence="3 5" id="KW-0067">ATP-binding</keyword>
<evidence type="ECO:0000259" key="4">
    <source>
        <dbReference type="PROSITE" id="PS50893"/>
    </source>
</evidence>
<dbReference type="GO" id="GO:0005524">
    <property type="term" value="F:ATP binding"/>
    <property type="evidence" value="ECO:0007669"/>
    <property type="project" value="UniProtKB-KW"/>
</dbReference>
<dbReference type="PANTHER" id="PTHR42939">
    <property type="entry name" value="ABC TRANSPORTER ATP-BINDING PROTEIN ALBC-RELATED"/>
    <property type="match status" value="1"/>
</dbReference>
<dbReference type="Gene3D" id="3.40.50.300">
    <property type="entry name" value="P-loop containing nucleotide triphosphate hydrolases"/>
    <property type="match status" value="1"/>
</dbReference>
<dbReference type="RefSeq" id="WP_184072854.1">
    <property type="nucleotide sequence ID" value="NZ_JACHDS010000001.1"/>
</dbReference>
<dbReference type="PANTHER" id="PTHR42939:SF1">
    <property type="entry name" value="ABC TRANSPORTER ATP-BINDING PROTEIN ALBC-RELATED"/>
    <property type="match status" value="1"/>
</dbReference>
<dbReference type="EMBL" id="JACHDS010000001">
    <property type="protein sequence ID" value="MBB6170298.1"/>
    <property type="molecule type" value="Genomic_DNA"/>
</dbReference>
<evidence type="ECO:0000256" key="1">
    <source>
        <dbReference type="ARBA" id="ARBA00022448"/>
    </source>
</evidence>
<keyword evidence="1" id="KW-0813">Transport</keyword>